<keyword evidence="3 9" id="KW-0853">WD repeat</keyword>
<dbReference type="InterPro" id="IPR015943">
    <property type="entry name" value="WD40/YVTN_repeat-like_dom_sf"/>
</dbReference>
<dbReference type="GO" id="GO:0005634">
    <property type="term" value="C:nucleus"/>
    <property type="evidence" value="ECO:0007669"/>
    <property type="project" value="UniProtKB-SubCell"/>
</dbReference>
<feature type="repeat" description="WD" evidence="9">
    <location>
        <begin position="132"/>
        <end position="173"/>
    </location>
</feature>
<dbReference type="Gene3D" id="2.130.10.10">
    <property type="entry name" value="YVTN repeat-like/Quinoprotein amine dehydrogenase"/>
    <property type="match status" value="2"/>
</dbReference>
<feature type="compositionally biased region" description="Low complexity" evidence="10">
    <location>
        <begin position="467"/>
        <end position="485"/>
    </location>
</feature>
<evidence type="ECO:0000313" key="13">
    <source>
        <dbReference type="Proteomes" id="UP000189911"/>
    </source>
</evidence>
<evidence type="ECO:0000256" key="1">
    <source>
        <dbReference type="ARBA" id="ARBA00004123"/>
    </source>
</evidence>
<comment type="subcellular location">
    <subcellularLocation>
        <location evidence="1">Nucleus</location>
    </subcellularLocation>
</comment>
<dbReference type="EMBL" id="LT598452">
    <property type="protein sequence ID" value="SCV01810.1"/>
    <property type="molecule type" value="Genomic_DNA"/>
</dbReference>
<gene>
    <name evidence="12" type="ORF">LANO_0F13652G</name>
</gene>
<organism evidence="12 13">
    <name type="scientific">Lachancea nothofagi CBS 11611</name>
    <dbReference type="NCBI Taxonomy" id="1266666"/>
    <lineage>
        <taxon>Eukaryota</taxon>
        <taxon>Fungi</taxon>
        <taxon>Dikarya</taxon>
        <taxon>Ascomycota</taxon>
        <taxon>Saccharomycotina</taxon>
        <taxon>Saccharomycetes</taxon>
        <taxon>Saccharomycetales</taxon>
        <taxon>Saccharomycetaceae</taxon>
        <taxon>Lachancea</taxon>
    </lineage>
</organism>
<proteinExistence type="inferred from homology"/>
<evidence type="ECO:0000256" key="10">
    <source>
        <dbReference type="SAM" id="MobiDB-lite"/>
    </source>
</evidence>
<evidence type="ECO:0000256" key="9">
    <source>
        <dbReference type="PROSITE-ProRule" id="PRU00221"/>
    </source>
</evidence>
<evidence type="ECO:0000256" key="3">
    <source>
        <dbReference type="ARBA" id="ARBA00022574"/>
    </source>
</evidence>
<comment type="similarity">
    <text evidence="2">Belongs to the WD repeat HIR1 family.</text>
</comment>
<keyword evidence="4" id="KW-0677">Repeat</keyword>
<dbReference type="SMART" id="SM00320">
    <property type="entry name" value="WD40"/>
    <property type="match status" value="5"/>
</dbReference>
<keyword evidence="5" id="KW-0227">DNA damage</keyword>
<keyword evidence="8" id="KW-0539">Nucleus</keyword>
<evidence type="ECO:0000256" key="7">
    <source>
        <dbReference type="ARBA" id="ARBA00023204"/>
    </source>
</evidence>
<dbReference type="OrthoDB" id="71227at2759"/>
<dbReference type="PANTHER" id="PTHR15271">
    <property type="entry name" value="CHROMATIN ASSEMBLY FACTOR 1 SUBUNIT B"/>
    <property type="match status" value="1"/>
</dbReference>
<feature type="repeat" description="WD" evidence="9">
    <location>
        <begin position="67"/>
        <end position="99"/>
    </location>
</feature>
<dbReference type="InterPro" id="IPR036322">
    <property type="entry name" value="WD40_repeat_dom_sf"/>
</dbReference>
<dbReference type="InterPro" id="IPR055410">
    <property type="entry name" value="Beta-prop_CAF1B_HIR1"/>
</dbReference>
<name>A0A1G4KBW6_9SACH</name>
<feature type="repeat" description="WD" evidence="9">
    <location>
        <begin position="34"/>
        <end position="56"/>
    </location>
</feature>
<dbReference type="GO" id="GO:0006335">
    <property type="term" value="P:DNA replication-dependent chromatin assembly"/>
    <property type="evidence" value="ECO:0007669"/>
    <property type="project" value="InterPro"/>
</dbReference>
<evidence type="ECO:0000256" key="4">
    <source>
        <dbReference type="ARBA" id="ARBA00022737"/>
    </source>
</evidence>
<dbReference type="Proteomes" id="UP000189911">
    <property type="component" value="Chromosome F"/>
</dbReference>
<dbReference type="InterPro" id="IPR045145">
    <property type="entry name" value="PTHR15271"/>
</dbReference>
<accession>A0A1G4KBW6</accession>
<dbReference type="PANTHER" id="PTHR15271:SF4">
    <property type="entry name" value="CHROMATIN ASSEMBLY FACTOR 1 SUBUNIT B"/>
    <property type="match status" value="1"/>
</dbReference>
<feature type="domain" description="CAF1B/HIR1 beta-propeller" evidence="11">
    <location>
        <begin position="6"/>
        <end position="413"/>
    </location>
</feature>
<evidence type="ECO:0000256" key="8">
    <source>
        <dbReference type="ARBA" id="ARBA00023242"/>
    </source>
</evidence>
<dbReference type="GO" id="GO:0033186">
    <property type="term" value="C:CAF-1 complex"/>
    <property type="evidence" value="ECO:0007669"/>
    <property type="project" value="TreeGrafter"/>
</dbReference>
<evidence type="ECO:0000313" key="12">
    <source>
        <dbReference type="EMBL" id="SCV01810.1"/>
    </source>
</evidence>
<feature type="region of interest" description="Disordered" evidence="10">
    <location>
        <begin position="449"/>
        <end position="512"/>
    </location>
</feature>
<dbReference type="PROSITE" id="PS50294">
    <property type="entry name" value="WD_REPEATS_REGION"/>
    <property type="match status" value="2"/>
</dbReference>
<evidence type="ECO:0000256" key="2">
    <source>
        <dbReference type="ARBA" id="ARBA00007306"/>
    </source>
</evidence>
<dbReference type="SUPFAM" id="SSF50978">
    <property type="entry name" value="WD40 repeat-like"/>
    <property type="match status" value="1"/>
</dbReference>
<evidence type="ECO:0000256" key="5">
    <source>
        <dbReference type="ARBA" id="ARBA00022763"/>
    </source>
</evidence>
<dbReference type="InterPro" id="IPR001680">
    <property type="entry name" value="WD40_rpt"/>
</dbReference>
<dbReference type="PROSITE" id="PS50082">
    <property type="entry name" value="WD_REPEATS_2"/>
    <property type="match status" value="3"/>
</dbReference>
<feature type="compositionally biased region" description="Basic and acidic residues" evidence="10">
    <location>
        <begin position="486"/>
        <end position="497"/>
    </location>
</feature>
<keyword evidence="13" id="KW-1185">Reference proteome</keyword>
<dbReference type="Pfam" id="PF24105">
    <property type="entry name" value="Beta-prop_CAF1B_HIR1"/>
    <property type="match status" value="1"/>
</dbReference>
<reference evidence="13" key="1">
    <citation type="submission" date="2016-03" db="EMBL/GenBank/DDBJ databases">
        <authorList>
            <person name="Devillers Hugo."/>
        </authorList>
    </citation>
    <scope>NUCLEOTIDE SEQUENCE [LARGE SCALE GENOMIC DNA]</scope>
</reference>
<evidence type="ECO:0000256" key="6">
    <source>
        <dbReference type="ARBA" id="ARBA00022853"/>
    </source>
</evidence>
<dbReference type="GO" id="GO:0006334">
    <property type="term" value="P:nucleosome assembly"/>
    <property type="evidence" value="ECO:0007669"/>
    <property type="project" value="TreeGrafter"/>
</dbReference>
<sequence>MEASNLQIYWHESQPIYSLCFQSIGKADGGKTRLVTAGGDNKIRVWQLNLDEQNRSKVDTIDFLSSLTQHEQAVNAVRFNSHYDILASAGDDGQLLLWKKNETMAKDFGVDEEEFADFKESWYVWKRLRSAPAAGASEIYDLSWSPDDKYIVTGSMDNSIRVFDVLEGSCVATIADHNHYVQGVVWDPRNEFIISQSADRSVHMHRIIRDSSEAVIDLKLINKITRGEVPCRKAANSTELDYGNVKSSFLFHNETLPSFFRRLDMSPCGNLLCVPAGIFKNCDSSSESGNGNDELANAVYVFTRSYLEKSSNRPMLVIPFLKKPALVISFSPQLYQLTASAKPYAQLPYKLVFAVATSDEVFIYDTEVTKPICIIGNLHYTPVTDLSWGQDGSMLMVSSTDGFCSYISIHEDTLGPRYAGKIKEQELSLSGNAPSLVVTTSTIIDTQPVKTKRSPLEAATKETLDRSGLSSGGFSSPSSTTASVTKGEEKGQSEAKIVKRRIQPTLMLQNKK</sequence>
<keyword evidence="7" id="KW-0234">DNA repair</keyword>
<protein>
    <submittedName>
        <fullName evidence="12">LANO_0F13652g1_1</fullName>
    </submittedName>
</protein>
<dbReference type="GO" id="GO:0006281">
    <property type="term" value="P:DNA repair"/>
    <property type="evidence" value="ECO:0007669"/>
    <property type="project" value="UniProtKB-KW"/>
</dbReference>
<keyword evidence="6" id="KW-0156">Chromatin regulator</keyword>
<dbReference type="AlphaFoldDB" id="A0A1G4KBW6"/>
<evidence type="ECO:0000259" key="11">
    <source>
        <dbReference type="Pfam" id="PF24105"/>
    </source>
</evidence>